<evidence type="ECO:0000256" key="1">
    <source>
        <dbReference type="SAM" id="MobiDB-lite"/>
    </source>
</evidence>
<sequence length="64" mass="6937">MAGQLAAGELDTQQKRKKLLKGDVEELSVKRLAWANLQVSLVPGAGQDLNRPSDPSGYGELCER</sequence>
<name>A0A154I8M2_RHILE</name>
<organism evidence="2">
    <name type="scientific">Rhizobium leguminosarum</name>
    <dbReference type="NCBI Taxonomy" id="384"/>
    <lineage>
        <taxon>Bacteria</taxon>
        <taxon>Pseudomonadati</taxon>
        <taxon>Pseudomonadota</taxon>
        <taxon>Alphaproteobacteria</taxon>
        <taxon>Hyphomicrobiales</taxon>
        <taxon>Rhizobiaceae</taxon>
        <taxon>Rhizobium/Agrobacterium group</taxon>
        <taxon>Rhizobium</taxon>
    </lineage>
</organism>
<dbReference type="EMBL" id="LVYU01000142">
    <property type="protein sequence ID" value="KZA96938.1"/>
    <property type="molecule type" value="Genomic_DNA"/>
</dbReference>
<reference evidence="2" key="1">
    <citation type="submission" date="2016-03" db="EMBL/GenBank/DDBJ databases">
        <title>Microsymbionts genomes from the relict species Vavilovia formosa.</title>
        <authorList>
            <person name="Chirak E."/>
            <person name="Kimeklis A."/>
            <person name="Kopat V."/>
            <person name="Andronov E."/>
        </authorList>
    </citation>
    <scope>NUCLEOTIDE SEQUENCE [LARGE SCALE GENOMIC DNA]</scope>
    <source>
        <strain evidence="2">Vaf12</strain>
    </source>
</reference>
<proteinExistence type="predicted"/>
<protein>
    <submittedName>
        <fullName evidence="2">Uncharacterized protein</fullName>
    </submittedName>
</protein>
<accession>A0A154I8M2</accession>
<dbReference type="RefSeq" id="WP_062945008.1">
    <property type="nucleotide sequence ID" value="NZ_CP171844.1"/>
</dbReference>
<gene>
    <name evidence="2" type="ORF">A4A59_33415</name>
</gene>
<evidence type="ECO:0000313" key="2">
    <source>
        <dbReference type="EMBL" id="KZA96938.1"/>
    </source>
</evidence>
<comment type="caution">
    <text evidence="2">The sequence shown here is derived from an EMBL/GenBank/DDBJ whole genome shotgun (WGS) entry which is preliminary data.</text>
</comment>
<dbReference type="AlphaFoldDB" id="A0A154I8M2"/>
<feature type="region of interest" description="Disordered" evidence="1">
    <location>
        <begin position="44"/>
        <end position="64"/>
    </location>
</feature>